<dbReference type="SUPFAM" id="SSF57850">
    <property type="entry name" value="RING/U-box"/>
    <property type="match status" value="1"/>
</dbReference>
<accession>A0A1U8B788</accession>
<dbReference type="CDD" id="cd16618">
    <property type="entry name" value="mRING-HC-C4C4_CNOT4"/>
    <property type="match status" value="1"/>
</dbReference>
<dbReference type="InterPro" id="IPR039780">
    <property type="entry name" value="Mot2"/>
</dbReference>
<proteinExistence type="predicted"/>
<dbReference type="Pfam" id="PF14570">
    <property type="entry name" value="zf-RING_4"/>
    <property type="match status" value="1"/>
</dbReference>
<dbReference type="InterPro" id="IPR013083">
    <property type="entry name" value="Znf_RING/FYVE/PHD"/>
</dbReference>
<dbReference type="GO" id="GO:0004842">
    <property type="term" value="F:ubiquitin-protein transferase activity"/>
    <property type="evidence" value="ECO:0000318"/>
    <property type="project" value="GO_Central"/>
</dbReference>
<protein>
    <submittedName>
        <fullName evidence="5">Uncharacterized protein LOC104607995 isoform X1</fullName>
    </submittedName>
</protein>
<name>A0A1U8B788_NELNU</name>
<evidence type="ECO:0000256" key="2">
    <source>
        <dbReference type="SAM" id="MobiDB-lite"/>
    </source>
</evidence>
<feature type="compositionally biased region" description="Basic and acidic residues" evidence="2">
    <location>
        <begin position="69"/>
        <end position="97"/>
    </location>
</feature>
<dbReference type="InterPro" id="IPR039515">
    <property type="entry name" value="NOT4_mRING-HC-C4C4"/>
</dbReference>
<keyword evidence="1" id="KW-0862">Zinc</keyword>
<sequence>MVLDSMMNGSVTALSKDLAKKKRTNRTAKLKQCKLDARREQWLSQVQNKGSKEESNGGDGSPPSSLLLTDDRNSYLENLDTRSRGEENEGSSFHDSDLDYVANGLTGSTLEANDSGKDRPGSSSGCCSGNVSEEEEDDWEAVADALTAEDKQQHPTTELPAQLDSPTRSTAPRELVNKTCEVGPLKPQSKEMVPRCVPNGRAWRPDDAFRPQSLPNLSKQHSFPMYSDRHCGHGAINWACHNIMSQPSSCPICYEDLDLTDSSFLPCSCGFRLCLFCHKRILEADGRCPGCRKQYGPINEEMGVNGGALPLRLGRSCSMNTRILLWKLKLWGALKHLHNDGWSASMARTIHHVAFGVTDILVSLYGHGMKKGDWRKDDHWPKPWKVEDGDKQSFLGP</sequence>
<organism evidence="4 5">
    <name type="scientific">Nelumbo nucifera</name>
    <name type="common">Sacred lotus</name>
    <dbReference type="NCBI Taxonomy" id="4432"/>
    <lineage>
        <taxon>Eukaryota</taxon>
        <taxon>Viridiplantae</taxon>
        <taxon>Streptophyta</taxon>
        <taxon>Embryophyta</taxon>
        <taxon>Tracheophyta</taxon>
        <taxon>Spermatophyta</taxon>
        <taxon>Magnoliopsida</taxon>
        <taxon>Proteales</taxon>
        <taxon>Nelumbonaceae</taxon>
        <taxon>Nelumbo</taxon>
    </lineage>
</organism>
<dbReference type="GO" id="GO:0030014">
    <property type="term" value="C:CCR4-NOT complex"/>
    <property type="evidence" value="ECO:0000318"/>
    <property type="project" value="GO_Central"/>
</dbReference>
<dbReference type="RefSeq" id="XP_010272114.1">
    <property type="nucleotide sequence ID" value="XM_010273812.2"/>
</dbReference>
<keyword evidence="4" id="KW-1185">Reference proteome</keyword>
<dbReference type="PANTHER" id="PTHR12603:SF0">
    <property type="entry name" value="CCR4-NOT TRANSCRIPTION COMPLEX SUBUNIT 4"/>
    <property type="match status" value="1"/>
</dbReference>
<evidence type="ECO:0000256" key="1">
    <source>
        <dbReference type="PROSITE-ProRule" id="PRU00175"/>
    </source>
</evidence>
<dbReference type="Gene3D" id="3.30.40.10">
    <property type="entry name" value="Zinc/RING finger domain, C3HC4 (zinc finger)"/>
    <property type="match status" value="1"/>
</dbReference>
<keyword evidence="1" id="KW-0479">Metal-binding</keyword>
<dbReference type="InterPro" id="IPR001841">
    <property type="entry name" value="Znf_RING"/>
</dbReference>
<reference evidence="5" key="1">
    <citation type="submission" date="2025-08" db="UniProtKB">
        <authorList>
            <consortium name="RefSeq"/>
        </authorList>
    </citation>
    <scope>IDENTIFICATION</scope>
</reference>
<dbReference type="KEGG" id="nnu:104607995"/>
<dbReference type="eggNOG" id="KOG2068">
    <property type="taxonomic scope" value="Eukaryota"/>
</dbReference>
<feature type="domain" description="RING-type" evidence="3">
    <location>
        <begin position="250"/>
        <end position="292"/>
    </location>
</feature>
<dbReference type="FunFam" id="3.30.40.10:FF:000383">
    <property type="entry name" value="RING/U-box superfamily protein"/>
    <property type="match status" value="1"/>
</dbReference>
<evidence type="ECO:0000313" key="5">
    <source>
        <dbReference type="RefSeq" id="XP_010272114.1"/>
    </source>
</evidence>
<dbReference type="GO" id="GO:0008270">
    <property type="term" value="F:zinc ion binding"/>
    <property type="evidence" value="ECO:0007669"/>
    <property type="project" value="UniProtKB-KW"/>
</dbReference>
<dbReference type="InParanoid" id="A0A1U8B788"/>
<feature type="compositionally biased region" description="Acidic residues" evidence="2">
    <location>
        <begin position="132"/>
        <end position="141"/>
    </location>
</feature>
<keyword evidence="1" id="KW-0863">Zinc-finger</keyword>
<gene>
    <name evidence="5" type="primary">LOC104607995</name>
</gene>
<evidence type="ECO:0000259" key="3">
    <source>
        <dbReference type="PROSITE" id="PS50089"/>
    </source>
</evidence>
<dbReference type="FunCoup" id="A0A1U8B788">
    <property type="interactions" value="2907"/>
</dbReference>
<feature type="region of interest" description="Disordered" evidence="2">
    <location>
        <begin position="43"/>
        <end position="171"/>
    </location>
</feature>
<dbReference type="OrthoDB" id="1923159at2759"/>
<dbReference type="GO" id="GO:0016567">
    <property type="term" value="P:protein ubiquitination"/>
    <property type="evidence" value="ECO:0000318"/>
    <property type="project" value="GO_Central"/>
</dbReference>
<dbReference type="PROSITE" id="PS50089">
    <property type="entry name" value="ZF_RING_2"/>
    <property type="match status" value="1"/>
</dbReference>
<dbReference type="Proteomes" id="UP000189703">
    <property type="component" value="Unplaced"/>
</dbReference>
<dbReference type="GeneID" id="104607995"/>
<dbReference type="OMA" id="PMNSGRH"/>
<dbReference type="AlphaFoldDB" id="A0A1U8B788"/>
<evidence type="ECO:0000313" key="4">
    <source>
        <dbReference type="Proteomes" id="UP000189703"/>
    </source>
</evidence>
<feature type="compositionally biased region" description="Low complexity" evidence="2">
    <location>
        <begin position="121"/>
        <end position="131"/>
    </location>
</feature>
<dbReference type="PANTHER" id="PTHR12603">
    <property type="entry name" value="CCR4-NOT TRANSCRIPTION COMPLEX RELATED"/>
    <property type="match status" value="1"/>
</dbReference>
<dbReference type="STRING" id="4432.A0A1U8B788"/>